<organism evidence="1 2">
    <name type="scientific">Periconia digitata</name>
    <dbReference type="NCBI Taxonomy" id="1303443"/>
    <lineage>
        <taxon>Eukaryota</taxon>
        <taxon>Fungi</taxon>
        <taxon>Dikarya</taxon>
        <taxon>Ascomycota</taxon>
        <taxon>Pezizomycotina</taxon>
        <taxon>Dothideomycetes</taxon>
        <taxon>Pleosporomycetidae</taxon>
        <taxon>Pleosporales</taxon>
        <taxon>Massarineae</taxon>
        <taxon>Periconiaceae</taxon>
        <taxon>Periconia</taxon>
    </lineage>
</organism>
<comment type="caution">
    <text evidence="1">The sequence shown here is derived from an EMBL/GenBank/DDBJ whole genome shotgun (WGS) entry which is preliminary data.</text>
</comment>
<sequence>MRKIQRRHQRLLPYRLTGYESMNLGMLPPIHSSRSYIIHIEQATLGFPKIIESLLRLPLDSTKDRRHEPGGLRCAFAGYVDEGEWFFGVEGCEGVCSCEGVILRDFNIFPIIPSKRYQFPFAIL</sequence>
<keyword evidence="2" id="KW-1185">Reference proteome</keyword>
<protein>
    <submittedName>
        <fullName evidence="1">Uncharacterized protein</fullName>
    </submittedName>
</protein>
<gene>
    <name evidence="1" type="ORF">PDIGIT_LOCUS14744</name>
</gene>
<evidence type="ECO:0000313" key="1">
    <source>
        <dbReference type="EMBL" id="CAI6341546.1"/>
    </source>
</evidence>
<dbReference type="Proteomes" id="UP001152607">
    <property type="component" value="Unassembled WGS sequence"/>
</dbReference>
<name>A0A9W4UV80_9PLEO</name>
<dbReference type="AlphaFoldDB" id="A0A9W4UV80"/>
<accession>A0A9W4UV80</accession>
<evidence type="ECO:0000313" key="2">
    <source>
        <dbReference type="Proteomes" id="UP001152607"/>
    </source>
</evidence>
<reference evidence="1" key="1">
    <citation type="submission" date="2023-01" db="EMBL/GenBank/DDBJ databases">
        <authorList>
            <person name="Van Ghelder C."/>
            <person name="Rancurel C."/>
        </authorList>
    </citation>
    <scope>NUCLEOTIDE SEQUENCE</scope>
    <source>
        <strain evidence="1">CNCM I-4278</strain>
    </source>
</reference>
<dbReference type="EMBL" id="CAOQHR010000012">
    <property type="protein sequence ID" value="CAI6341546.1"/>
    <property type="molecule type" value="Genomic_DNA"/>
</dbReference>
<proteinExistence type="predicted"/>